<dbReference type="PANTHER" id="PTHR36566:SF1">
    <property type="entry name" value="PYRIDINIUM-3,5-BISTHIOCARBOXYLIC ACID MONONUCLEOTIDE NICKEL INSERTION PROTEIN"/>
    <property type="match status" value="1"/>
</dbReference>
<dbReference type="Pfam" id="PF01969">
    <property type="entry name" value="Ni_insertion"/>
    <property type="match status" value="1"/>
</dbReference>
<reference evidence="4 5" key="1">
    <citation type="journal article" date="2011" name="J. Bacteriol.">
        <title>Complete genome sequence of Acidaminococcus intestini RYC-MR95, a Gram-negative bacterium from the phylum Firmicutes.</title>
        <authorList>
            <person name="D'Auria G."/>
            <person name="Galan J.C."/>
            <person name="Rodriguez-Alcayna M."/>
            <person name="Moya A."/>
            <person name="Baquero F."/>
            <person name="Latorre A."/>
        </authorList>
    </citation>
    <scope>NUCLEOTIDE SEQUENCE [LARGE SCALE GENOMIC DNA]</scope>
    <source>
        <strain evidence="4 5">RyC-MR95</strain>
    </source>
</reference>
<comment type="similarity">
    <text evidence="2">Belongs to the LarC family.</text>
</comment>
<sequence length="440" mass="48193">MKLLYFDCSMGAAGDMITASLLSLYPHPEEILPRLNAIGIPNVTYTLLRGENCGISGLMMRVLIGGKEEKTLDVLDHEALAGLSPTGPVPTGDAGHHEHHHEHTHHHEHREPGHHDHHHSHHNLSDIKAIVKDLHLTDSVKADVLAVYDALAEAESRAHQKPVSEIHFHEVGNLDAIADIAAACYLIHDLAPEKIMASPIHIGSGFVHCAHGILPVPAPATGYLLEGIPIYGGTIQGELCTPTGAAILKHFVQHFGPLPVMTTKAIGYGLGHKVYPVANVLRTLLGETGEKVRSLWHLTCQIDDMTGEEAAFAMEACRKNGALDAYMTPIYMKKSRPALALTVLCEETDKAALVRTLFAHTSTLGVREYPFSRYEMERSTYSISVEGKQIHIKRASGYGISREKAEYEDLSQLAATEGISLRQARERVQQALWLARQTAK</sequence>
<dbReference type="RefSeq" id="WP_009015726.1">
    <property type="nucleotide sequence ID" value="NC_016077.1"/>
</dbReference>
<feature type="region of interest" description="Disordered" evidence="3">
    <location>
        <begin position="83"/>
        <end position="122"/>
    </location>
</feature>
<evidence type="ECO:0000256" key="2">
    <source>
        <dbReference type="HAMAP-Rule" id="MF_01074"/>
    </source>
</evidence>
<comment type="catalytic activity">
    <reaction evidence="2">
        <text>Ni(II)-pyridinium-3,5-bisthiocarboxylate mononucleotide = pyridinium-3,5-bisthiocarboxylate mononucleotide + Ni(2+)</text>
        <dbReference type="Rhea" id="RHEA:54784"/>
        <dbReference type="ChEBI" id="CHEBI:49786"/>
        <dbReference type="ChEBI" id="CHEBI:137372"/>
        <dbReference type="ChEBI" id="CHEBI:137373"/>
        <dbReference type="EC" id="4.99.1.12"/>
    </reaction>
</comment>
<accession>G4Q6P7</accession>
<dbReference type="PATRIC" id="fig|568816.4.peg.138"/>
<evidence type="ECO:0000313" key="4">
    <source>
        <dbReference type="EMBL" id="AEQ21395.1"/>
    </source>
</evidence>
<keyword evidence="2" id="KW-0456">Lyase</keyword>
<dbReference type="PANTHER" id="PTHR36566">
    <property type="entry name" value="NICKEL INSERTION PROTEIN-RELATED"/>
    <property type="match status" value="1"/>
</dbReference>
<evidence type="ECO:0000256" key="1">
    <source>
        <dbReference type="ARBA" id="ARBA00022596"/>
    </source>
</evidence>
<proteinExistence type="inferred from homology"/>
<dbReference type="GO" id="GO:0016151">
    <property type="term" value="F:nickel cation binding"/>
    <property type="evidence" value="ECO:0007669"/>
    <property type="project" value="UniProtKB-UniRule"/>
</dbReference>
<dbReference type="EC" id="4.99.1.12" evidence="2"/>
<dbReference type="GO" id="GO:0051604">
    <property type="term" value="P:protein maturation"/>
    <property type="evidence" value="ECO:0007669"/>
    <property type="project" value="UniProtKB-UniRule"/>
</dbReference>
<dbReference type="GeneID" id="92877523"/>
<name>G4Q6P7_ACIIR</name>
<dbReference type="KEGG" id="ain:Acin_0146"/>
<dbReference type="EMBL" id="CP003058">
    <property type="protein sequence ID" value="AEQ21395.1"/>
    <property type="molecule type" value="Genomic_DNA"/>
</dbReference>
<keyword evidence="1 2" id="KW-0533">Nickel</keyword>
<dbReference type="Proteomes" id="UP000007093">
    <property type="component" value="Chromosome"/>
</dbReference>
<dbReference type="NCBIfam" id="TIGR00299">
    <property type="entry name" value="nickel pincer cofactor biosynthesis protein LarC"/>
    <property type="match status" value="1"/>
</dbReference>
<dbReference type="InterPro" id="IPR002822">
    <property type="entry name" value="Ni_insertion"/>
</dbReference>
<dbReference type="eggNOG" id="COG1641">
    <property type="taxonomic scope" value="Bacteria"/>
</dbReference>
<keyword evidence="5" id="KW-1185">Reference proteome</keyword>
<dbReference type="HOGENOM" id="CLU_028523_0_0_9"/>
<organism evidence="4 5">
    <name type="scientific">Acidaminococcus intestini (strain RyC-MR95)</name>
    <dbReference type="NCBI Taxonomy" id="568816"/>
    <lineage>
        <taxon>Bacteria</taxon>
        <taxon>Bacillati</taxon>
        <taxon>Bacillota</taxon>
        <taxon>Negativicutes</taxon>
        <taxon>Acidaminococcales</taxon>
        <taxon>Acidaminococcaceae</taxon>
        <taxon>Acidaminococcus</taxon>
    </lineage>
</organism>
<dbReference type="AlphaFoldDB" id="G4Q6P7"/>
<comment type="function">
    <text evidence="2">Involved in the biosynthesis of a nickel-pincer cofactor ((SCS)Ni(II) pincer complex). Binds Ni(2+), and functions in nickel delivery to pyridinium-3,5-bisthiocarboxylic acid mononucleotide (P2TMN), to form the mature cofactor. Is thus probably required for the activation of nickel-pincer cofactor-dependent enzymes.</text>
</comment>
<dbReference type="Gene3D" id="3.30.70.1380">
    <property type="entry name" value="Transcriptional regulatory protein pf0864 domain like"/>
    <property type="match status" value="1"/>
</dbReference>
<gene>
    <name evidence="2" type="primary">larC</name>
    <name evidence="4" type="ordered locus">Acin_0146</name>
</gene>
<protein>
    <recommendedName>
        <fullName evidence="2">Pyridinium-3,5-bisthiocarboxylic acid mononucleotide nickel insertion protein</fullName>
        <shortName evidence="2">P2TMN nickel insertion protein</shortName>
        <ecNumber evidence="2">4.99.1.12</ecNumber>
    </recommendedName>
    <alternativeName>
        <fullName evidence="2">Nickel-pincer cofactor biosynthesis protein LarC</fullName>
    </alternativeName>
</protein>
<feature type="compositionally biased region" description="Basic residues" evidence="3">
    <location>
        <begin position="97"/>
        <end position="108"/>
    </location>
</feature>
<dbReference type="STRING" id="568816.Acin_0146"/>
<dbReference type="InParanoid" id="G4Q6P7"/>
<dbReference type="GO" id="GO:0016829">
    <property type="term" value="F:lyase activity"/>
    <property type="evidence" value="ECO:0007669"/>
    <property type="project" value="UniProtKB-UniRule"/>
</dbReference>
<dbReference type="HAMAP" id="MF_01074">
    <property type="entry name" value="LarC"/>
    <property type="match status" value="1"/>
</dbReference>
<evidence type="ECO:0000256" key="3">
    <source>
        <dbReference type="SAM" id="MobiDB-lite"/>
    </source>
</evidence>
<evidence type="ECO:0000313" key="5">
    <source>
        <dbReference type="Proteomes" id="UP000007093"/>
    </source>
</evidence>